<evidence type="ECO:0000256" key="1">
    <source>
        <dbReference type="ARBA" id="ARBA00004651"/>
    </source>
</evidence>
<evidence type="ECO:0000256" key="2">
    <source>
        <dbReference type="ARBA" id="ARBA00022448"/>
    </source>
</evidence>
<keyword evidence="7" id="KW-0472">Membrane</keyword>
<comment type="subcellular location">
    <subcellularLocation>
        <location evidence="1">Cell membrane</location>
        <topology evidence="1">Multi-pass membrane protein</topology>
    </subcellularLocation>
</comment>
<dbReference type="InterPro" id="IPR003352">
    <property type="entry name" value="PTS_EIIC"/>
</dbReference>
<evidence type="ECO:0000313" key="9">
    <source>
        <dbReference type="EMBL" id="AQP53259.1"/>
    </source>
</evidence>
<dbReference type="GO" id="GO:0009401">
    <property type="term" value="P:phosphoenolpyruvate-dependent sugar phosphotransferase system"/>
    <property type="evidence" value="ECO:0007669"/>
    <property type="project" value="InterPro"/>
</dbReference>
<organism evidence="9 10">
    <name type="scientific">Vagococcus penaei</name>
    <dbReference type="NCBI Taxonomy" id="633807"/>
    <lineage>
        <taxon>Bacteria</taxon>
        <taxon>Bacillati</taxon>
        <taxon>Bacillota</taxon>
        <taxon>Bacilli</taxon>
        <taxon>Lactobacillales</taxon>
        <taxon>Enterococcaceae</taxon>
        <taxon>Vagococcus</taxon>
    </lineage>
</organism>
<evidence type="ECO:0000256" key="7">
    <source>
        <dbReference type="ARBA" id="ARBA00023136"/>
    </source>
</evidence>
<feature type="domain" description="Phosphotransferase system EIIC" evidence="8">
    <location>
        <begin position="13"/>
        <end position="343"/>
    </location>
</feature>
<keyword evidence="5" id="KW-0812">Transmembrane</keyword>
<dbReference type="Pfam" id="PF13303">
    <property type="entry name" value="PTS_EIIC_2"/>
    <property type="match status" value="1"/>
</dbReference>
<gene>
    <name evidence="9" type="ORF">BW732_02755</name>
</gene>
<dbReference type="STRING" id="633807.BW732_02755"/>
<dbReference type="GO" id="GO:0005886">
    <property type="term" value="C:plasma membrane"/>
    <property type="evidence" value="ECO:0007669"/>
    <property type="project" value="UniProtKB-SubCell"/>
</dbReference>
<dbReference type="EMBL" id="CP019609">
    <property type="protein sequence ID" value="AQP53259.1"/>
    <property type="molecule type" value="Genomic_DNA"/>
</dbReference>
<name>A0A1Q2D4K7_9ENTE</name>
<keyword evidence="2" id="KW-0813">Transport</keyword>
<dbReference type="KEGG" id="vpi:BW732_02755"/>
<evidence type="ECO:0000256" key="4">
    <source>
        <dbReference type="ARBA" id="ARBA00022597"/>
    </source>
</evidence>
<evidence type="ECO:0000256" key="6">
    <source>
        <dbReference type="ARBA" id="ARBA00022989"/>
    </source>
</evidence>
<proteinExistence type="predicted"/>
<reference evidence="9 10" key="1">
    <citation type="journal article" date="2010" name="Int. J. Syst. Evol. Microbiol.">
        <title>Vagococcus penaei sp. nov., isolated from spoilage microbiota of cooked shrimp (Penaeus vannamei).</title>
        <authorList>
            <person name="Jaffres E."/>
            <person name="Prevost H."/>
            <person name="Rossero A."/>
            <person name="Joffraud J.J."/>
            <person name="Dousset X."/>
        </authorList>
    </citation>
    <scope>NUCLEOTIDE SEQUENCE [LARGE SCALE GENOMIC DNA]</scope>
    <source>
        <strain evidence="9 10">CD276</strain>
    </source>
</reference>
<dbReference type="AlphaFoldDB" id="A0A1Q2D4K7"/>
<sequence>MSIKTIKPKDFTMNVLNGVALGVVVSLIPGALLSELSKALGWSFGLTATGIAQTLMPIVVGVAVAINFKFTPIQIGSLGMACVVGSGVARVNPEGGFIFQGTGDVINTGLTAAIAVLIILLLGEKLQAFTILVIPTIVTVIGGGLGLLLLPYVKYITMLLGQFIATLTDLQPVPMAIAIAVMFSMMIVSPIATVGIATAISLSGIASGAANLGICAAGFGLCIAGWKVNAIPTSLAHFIGSPKMQMANVMERPKIMLPIICNAAITGSLASFLDLQGTPFSAGFGFSGLIGPINALALADGGWNFGNILKVVIAFAIVPIILGFVFNYLFNRKIGIASPEDYKLDFN</sequence>
<keyword evidence="4" id="KW-0762">Sugar transport</keyword>
<dbReference type="GO" id="GO:0008982">
    <property type="term" value="F:protein-N(PI)-phosphohistidine-sugar phosphotransferase activity"/>
    <property type="evidence" value="ECO:0007669"/>
    <property type="project" value="InterPro"/>
</dbReference>
<evidence type="ECO:0000259" key="8">
    <source>
        <dbReference type="Pfam" id="PF13303"/>
    </source>
</evidence>
<evidence type="ECO:0000313" key="10">
    <source>
        <dbReference type="Proteomes" id="UP000188246"/>
    </source>
</evidence>
<accession>A0A1Q2D4K7</accession>
<keyword evidence="3" id="KW-1003">Cell membrane</keyword>
<dbReference type="RefSeq" id="WP_077275354.1">
    <property type="nucleotide sequence ID" value="NZ_CP019609.1"/>
</dbReference>
<keyword evidence="6" id="KW-1133">Transmembrane helix</keyword>
<evidence type="ECO:0000256" key="3">
    <source>
        <dbReference type="ARBA" id="ARBA00022475"/>
    </source>
</evidence>
<protein>
    <submittedName>
        <fullName evidence="9">Regulator</fullName>
    </submittedName>
</protein>
<evidence type="ECO:0000256" key="5">
    <source>
        <dbReference type="ARBA" id="ARBA00022692"/>
    </source>
</evidence>
<dbReference type="OrthoDB" id="396983at2"/>
<dbReference type="Proteomes" id="UP000188246">
    <property type="component" value="Chromosome"/>
</dbReference>
<keyword evidence="10" id="KW-1185">Reference proteome</keyword>